<gene>
    <name evidence="1" type="ORF">BO70DRAFT_164214</name>
</gene>
<keyword evidence="2" id="KW-1185">Reference proteome</keyword>
<proteinExistence type="predicted"/>
<evidence type="ECO:0000313" key="1">
    <source>
        <dbReference type="EMBL" id="PWY89266.1"/>
    </source>
</evidence>
<evidence type="ECO:0000313" key="2">
    <source>
        <dbReference type="Proteomes" id="UP000247233"/>
    </source>
</evidence>
<protein>
    <submittedName>
        <fullName evidence="1">Uncharacterized protein</fullName>
    </submittedName>
</protein>
<dbReference type="EMBL" id="MSFL01000004">
    <property type="protein sequence ID" value="PWY89266.1"/>
    <property type="molecule type" value="Genomic_DNA"/>
</dbReference>
<organism evidence="1 2">
    <name type="scientific">Aspergillus heteromorphus CBS 117.55</name>
    <dbReference type="NCBI Taxonomy" id="1448321"/>
    <lineage>
        <taxon>Eukaryota</taxon>
        <taxon>Fungi</taxon>
        <taxon>Dikarya</taxon>
        <taxon>Ascomycota</taxon>
        <taxon>Pezizomycotina</taxon>
        <taxon>Eurotiomycetes</taxon>
        <taxon>Eurotiomycetidae</taxon>
        <taxon>Eurotiales</taxon>
        <taxon>Aspergillaceae</taxon>
        <taxon>Aspergillus</taxon>
        <taxon>Aspergillus subgen. Circumdati</taxon>
    </lineage>
</organism>
<dbReference type="Proteomes" id="UP000247233">
    <property type="component" value="Unassembled WGS sequence"/>
</dbReference>
<dbReference type="GeneID" id="37060547"/>
<dbReference type="RefSeq" id="XP_025402453.1">
    <property type="nucleotide sequence ID" value="XM_025538310.1"/>
</dbReference>
<dbReference type="AlphaFoldDB" id="A0A317WS40"/>
<dbReference type="VEuPathDB" id="FungiDB:BO70DRAFT_164214"/>
<name>A0A317WS40_9EURO</name>
<reference evidence="1 2" key="1">
    <citation type="submission" date="2016-12" db="EMBL/GenBank/DDBJ databases">
        <title>The genomes of Aspergillus section Nigri reveals drivers in fungal speciation.</title>
        <authorList>
            <consortium name="DOE Joint Genome Institute"/>
            <person name="Vesth T.C."/>
            <person name="Nybo J."/>
            <person name="Theobald S."/>
            <person name="Brandl J."/>
            <person name="Frisvad J.C."/>
            <person name="Nielsen K.F."/>
            <person name="Lyhne E.K."/>
            <person name="Kogle M.E."/>
            <person name="Kuo A."/>
            <person name="Riley R."/>
            <person name="Clum A."/>
            <person name="Nolan M."/>
            <person name="Lipzen A."/>
            <person name="Salamov A."/>
            <person name="Henrissat B."/>
            <person name="Wiebenga A."/>
            <person name="De Vries R.P."/>
            <person name="Grigoriev I.V."/>
            <person name="Mortensen U.H."/>
            <person name="Andersen M.R."/>
            <person name="Baker S.E."/>
        </authorList>
    </citation>
    <scope>NUCLEOTIDE SEQUENCE [LARGE SCALE GENOMIC DNA]</scope>
    <source>
        <strain evidence="1 2">CBS 117.55</strain>
    </source>
</reference>
<comment type="caution">
    <text evidence="1">The sequence shown here is derived from an EMBL/GenBank/DDBJ whole genome shotgun (WGS) entry which is preliminary data.</text>
</comment>
<accession>A0A317WS40</accession>
<sequence length="70" mass="8378">MRWRTKTKKRMMITKTRSNRSALFTDPGSRVYWFTTLFCCLPENQILWKSGGRYCSGRSWIVTQELIVRV</sequence>